<feature type="compositionally biased region" description="Low complexity" evidence="7">
    <location>
        <begin position="273"/>
        <end position="284"/>
    </location>
</feature>
<dbReference type="KEGG" id="nta:107772638"/>
<evidence type="ECO:0000313" key="9">
    <source>
        <dbReference type="EMBL" id="BAA75684.1"/>
    </source>
</evidence>
<dbReference type="GO" id="GO:0000976">
    <property type="term" value="F:transcription cis-regulatory region binding"/>
    <property type="evidence" value="ECO:0007669"/>
    <property type="project" value="UniProtKB-ARBA"/>
</dbReference>
<proteinExistence type="evidence at transcript level"/>
<dbReference type="SUPFAM" id="SSF46689">
    <property type="entry name" value="Homeodomain-like"/>
    <property type="match status" value="1"/>
</dbReference>
<evidence type="ECO:0000313" key="11">
    <source>
        <dbReference type="Proteomes" id="UP000790787"/>
    </source>
</evidence>
<dbReference type="InterPro" id="IPR025756">
    <property type="entry name" value="Myb_CC_LHEQLE"/>
</dbReference>
<feature type="region of interest" description="Disordered" evidence="7">
    <location>
        <begin position="22"/>
        <end position="55"/>
    </location>
</feature>
<dbReference type="PANTHER" id="PTHR31499">
    <property type="entry name" value="MYB FAMILY TRANSCRIPTION FACTOR PHL11"/>
    <property type="match status" value="1"/>
</dbReference>
<reference evidence="12" key="3">
    <citation type="submission" date="2025-04" db="UniProtKB">
        <authorList>
            <consortium name="RefSeq"/>
        </authorList>
    </citation>
    <scope>IDENTIFICATION</scope>
</reference>
<dbReference type="PROSITE" id="PS51294">
    <property type="entry name" value="HTH_MYB"/>
    <property type="match status" value="1"/>
</dbReference>
<dbReference type="RefSeq" id="NP_001312068.1">
    <property type="nucleotide sequence ID" value="NM_001325139.1"/>
</dbReference>
<keyword evidence="11" id="KW-1185">Reference proteome</keyword>
<dbReference type="GeneID" id="107772638"/>
<dbReference type="Proteomes" id="UP000790787">
    <property type="component" value="Chromosome 3"/>
</dbReference>
<dbReference type="OrthoDB" id="1660006at2759"/>
<comment type="similarity">
    <text evidence="2">Belongs to the MYB-CC family.</text>
</comment>
<evidence type="ECO:0000313" key="12">
    <source>
        <dbReference type="RefSeq" id="NP_001312068.1"/>
    </source>
</evidence>
<feature type="compositionally biased region" description="Polar residues" evidence="7">
    <location>
        <begin position="29"/>
        <end position="55"/>
    </location>
</feature>
<comment type="subcellular location">
    <subcellularLocation>
        <location evidence="1">Nucleus</location>
    </subcellularLocation>
</comment>
<dbReference type="Gene3D" id="1.10.10.60">
    <property type="entry name" value="Homeodomain-like"/>
    <property type="match status" value="1"/>
</dbReference>
<dbReference type="InterPro" id="IPR046955">
    <property type="entry name" value="PHR1-like"/>
</dbReference>
<dbReference type="PANTHER" id="PTHR31499:SF80">
    <property type="entry name" value="HTH MYB-TYPE DOMAIN-CONTAINING PROTEIN"/>
    <property type="match status" value="1"/>
</dbReference>
<feature type="compositionally biased region" description="Basic and acidic residues" evidence="7">
    <location>
        <begin position="256"/>
        <end position="268"/>
    </location>
</feature>
<feature type="region of interest" description="Disordered" evidence="7">
    <location>
        <begin position="216"/>
        <end position="291"/>
    </location>
</feature>
<dbReference type="FunFam" id="1.10.10.60:FF:000002">
    <property type="entry name" value="Myb family transcription factor"/>
    <property type="match status" value="1"/>
</dbReference>
<dbReference type="NCBIfam" id="TIGR01557">
    <property type="entry name" value="myb_SHAQKYF"/>
    <property type="match status" value="1"/>
</dbReference>
<keyword evidence="3" id="KW-0805">Transcription regulation</keyword>
<evidence type="ECO:0000256" key="1">
    <source>
        <dbReference type="ARBA" id="ARBA00004123"/>
    </source>
</evidence>
<evidence type="ECO:0000256" key="3">
    <source>
        <dbReference type="ARBA" id="ARBA00023015"/>
    </source>
</evidence>
<dbReference type="GO" id="GO:0005634">
    <property type="term" value="C:nucleus"/>
    <property type="evidence" value="ECO:0007669"/>
    <property type="project" value="UniProtKB-SubCell"/>
</dbReference>
<reference evidence="9" key="1">
    <citation type="submission" date="1998-09" db="EMBL/GenBank/DDBJ databases">
        <title>WREBP-1.</title>
        <authorList>
            <person name="Asao H."/>
        </authorList>
    </citation>
    <scope>NUCLEOTIDE SEQUENCE</scope>
</reference>
<evidence type="ECO:0000256" key="5">
    <source>
        <dbReference type="ARBA" id="ARBA00023163"/>
    </source>
</evidence>
<evidence type="ECO:0000256" key="4">
    <source>
        <dbReference type="ARBA" id="ARBA00023054"/>
    </source>
</evidence>
<dbReference type="InterPro" id="IPR006447">
    <property type="entry name" value="Myb_dom_plants"/>
</dbReference>
<protein>
    <submittedName>
        <fullName evidence="12">Protein PHR1-LIKE 1-like</fullName>
    </submittedName>
    <submittedName>
        <fullName evidence="9">WERBP-1 protein</fullName>
    </submittedName>
</protein>
<dbReference type="InterPro" id="IPR017930">
    <property type="entry name" value="Myb_dom"/>
</dbReference>
<keyword evidence="6" id="KW-0539">Nucleus</keyword>
<sequence>MNDDDALTSNWNDIMLDTGIADAEPKMQYQEQKQPSNFPVHQGQPLQQVPTASVETSAIVPASSTASGASSKQRMRWTPELHEAFVEAVNKLGGSERATPKGVLKLMKVEGLTIYHVKSHLQKYRTARYKPEALEGSSEKKESSIGDLSALDLKTGIEITEALRLQMEVQKQLHEQLEIQRNLQLRIEEQGRYLQEMFEKQCKSIPSTDLVKASSSIAEDASAQSTDAVQRSSNKNDPAVPPSNPQEAGDYITQKVGEKQKEQEREDLGNLETNNSSSSNTPPTKRAKLDE</sequence>
<feature type="compositionally biased region" description="Polar residues" evidence="7">
    <location>
        <begin position="216"/>
        <end position="236"/>
    </location>
</feature>
<keyword evidence="4" id="KW-0175">Coiled coil</keyword>
<dbReference type="InterPro" id="IPR009057">
    <property type="entry name" value="Homeodomain-like_sf"/>
</dbReference>
<dbReference type="EMBL" id="AB017693">
    <property type="protein sequence ID" value="BAA75684.1"/>
    <property type="molecule type" value="mRNA"/>
</dbReference>
<dbReference type="GO" id="GO:0010597">
    <property type="term" value="P:green leaf volatile biosynthetic process"/>
    <property type="evidence" value="ECO:0007669"/>
    <property type="project" value="UniProtKB-ARBA"/>
</dbReference>
<feature type="domain" description="HTH myb-type" evidence="8">
    <location>
        <begin position="69"/>
        <end position="129"/>
    </location>
</feature>
<evidence type="ECO:0000313" key="10">
    <source>
        <dbReference type="Proteomes" id="UP000084051"/>
    </source>
</evidence>
<gene>
    <name evidence="9 12" type="primary">WERBP-1</name>
    <name evidence="12" type="synonym">LOC107772638</name>
</gene>
<dbReference type="AlphaFoldDB" id="Q9ZQT9"/>
<dbReference type="GO" id="GO:0003700">
    <property type="term" value="F:DNA-binding transcription factor activity"/>
    <property type="evidence" value="ECO:0007669"/>
    <property type="project" value="InterPro"/>
</dbReference>
<accession>Q9ZQT9</accession>
<dbReference type="Pfam" id="PF00249">
    <property type="entry name" value="Myb_DNA-binding"/>
    <property type="match status" value="1"/>
</dbReference>
<dbReference type="Pfam" id="PF14379">
    <property type="entry name" value="Myb_CC_LHEQLE"/>
    <property type="match status" value="1"/>
</dbReference>
<reference evidence="10" key="2">
    <citation type="journal article" date="2014" name="Nat. Commun.">
        <title>The tobacco genome sequence and its comparison with those of tomato and potato.</title>
        <authorList>
            <person name="Sierro N."/>
            <person name="Battey J.N."/>
            <person name="Ouadi S."/>
            <person name="Bakaher N."/>
            <person name="Bovet L."/>
            <person name="Willig A."/>
            <person name="Goepfert S."/>
            <person name="Peitsch M.C."/>
            <person name="Ivanov N.V."/>
        </authorList>
    </citation>
    <scope>NUCLEOTIDE SEQUENCE [LARGE SCALE GENOMIC DNA]</scope>
    <source>
        <strain evidence="10">cv. TN90</strain>
    </source>
</reference>
<dbReference type="InterPro" id="IPR001005">
    <property type="entry name" value="SANT/Myb"/>
</dbReference>
<keyword evidence="5" id="KW-0804">Transcription</keyword>
<evidence type="ECO:0000256" key="6">
    <source>
        <dbReference type="ARBA" id="ARBA00023242"/>
    </source>
</evidence>
<evidence type="ECO:0000259" key="8">
    <source>
        <dbReference type="PROSITE" id="PS51294"/>
    </source>
</evidence>
<evidence type="ECO:0000256" key="7">
    <source>
        <dbReference type="SAM" id="MobiDB-lite"/>
    </source>
</evidence>
<evidence type="ECO:0000256" key="2">
    <source>
        <dbReference type="ARBA" id="ARBA00006783"/>
    </source>
</evidence>
<organism evidence="9">
    <name type="scientific">Nicotiana tabacum</name>
    <name type="common">Common tobacco</name>
    <dbReference type="NCBI Taxonomy" id="4097"/>
    <lineage>
        <taxon>Eukaryota</taxon>
        <taxon>Viridiplantae</taxon>
        <taxon>Streptophyta</taxon>
        <taxon>Embryophyta</taxon>
        <taxon>Tracheophyta</taxon>
        <taxon>Spermatophyta</taxon>
        <taxon>Magnoliopsida</taxon>
        <taxon>eudicotyledons</taxon>
        <taxon>Gunneridae</taxon>
        <taxon>Pentapetalae</taxon>
        <taxon>asterids</taxon>
        <taxon>lamiids</taxon>
        <taxon>Solanales</taxon>
        <taxon>Solanaceae</taxon>
        <taxon>Nicotianoideae</taxon>
        <taxon>Nicotianeae</taxon>
        <taxon>Nicotiana</taxon>
    </lineage>
</organism>
<name>Q9ZQT9_TOBAC</name>